<dbReference type="EMBL" id="JARKIF010000014">
    <property type="protein sequence ID" value="KAJ7623429.1"/>
    <property type="molecule type" value="Genomic_DNA"/>
</dbReference>
<evidence type="ECO:0000313" key="4">
    <source>
        <dbReference type="Proteomes" id="UP001221142"/>
    </source>
</evidence>
<dbReference type="PANTHER" id="PTHR23339">
    <property type="entry name" value="TYROSINE SPECIFIC PROTEIN PHOSPHATASE AND DUAL SPECIFICITY PROTEIN PHOSPHATASE"/>
    <property type="match status" value="1"/>
</dbReference>
<gene>
    <name evidence="3" type="ORF">FB45DRAFT_1031351</name>
</gene>
<dbReference type="Gene3D" id="3.90.190.10">
    <property type="entry name" value="Protein tyrosine phosphatase superfamily"/>
    <property type="match status" value="1"/>
</dbReference>
<evidence type="ECO:0000259" key="2">
    <source>
        <dbReference type="PROSITE" id="PS50056"/>
    </source>
</evidence>
<accession>A0AAD7BK14</accession>
<evidence type="ECO:0000256" key="1">
    <source>
        <dbReference type="ARBA" id="ARBA00022801"/>
    </source>
</evidence>
<dbReference type="PROSITE" id="PS00383">
    <property type="entry name" value="TYR_PHOSPHATASE_1"/>
    <property type="match status" value="1"/>
</dbReference>
<comment type="caution">
    <text evidence="3">The sequence shown here is derived from an EMBL/GenBank/DDBJ whole genome shotgun (WGS) entry which is preliminary data.</text>
</comment>
<dbReference type="InterPro" id="IPR000387">
    <property type="entry name" value="Tyr_Pase_dom"/>
</dbReference>
<proteinExistence type="predicted"/>
<keyword evidence="4" id="KW-1185">Reference proteome</keyword>
<organism evidence="3 4">
    <name type="scientific">Roridomyces roridus</name>
    <dbReference type="NCBI Taxonomy" id="1738132"/>
    <lineage>
        <taxon>Eukaryota</taxon>
        <taxon>Fungi</taxon>
        <taxon>Dikarya</taxon>
        <taxon>Basidiomycota</taxon>
        <taxon>Agaricomycotina</taxon>
        <taxon>Agaricomycetes</taxon>
        <taxon>Agaricomycetidae</taxon>
        <taxon>Agaricales</taxon>
        <taxon>Marasmiineae</taxon>
        <taxon>Mycenaceae</taxon>
        <taxon>Roridomyces</taxon>
    </lineage>
</organism>
<dbReference type="SUPFAM" id="SSF52799">
    <property type="entry name" value="(Phosphotyrosine protein) phosphatases II"/>
    <property type="match status" value="1"/>
</dbReference>
<dbReference type="InterPro" id="IPR029021">
    <property type="entry name" value="Prot-tyrosine_phosphatase-like"/>
</dbReference>
<dbReference type="PROSITE" id="PS50056">
    <property type="entry name" value="TYR_PHOSPHATASE_2"/>
    <property type="match status" value="1"/>
</dbReference>
<dbReference type="GO" id="GO:0016791">
    <property type="term" value="F:phosphatase activity"/>
    <property type="evidence" value="ECO:0007669"/>
    <property type="project" value="UniProtKB-ARBA"/>
</dbReference>
<dbReference type="Proteomes" id="UP001221142">
    <property type="component" value="Unassembled WGS sequence"/>
</dbReference>
<evidence type="ECO:0000313" key="3">
    <source>
        <dbReference type="EMBL" id="KAJ7623429.1"/>
    </source>
</evidence>
<reference evidence="3" key="1">
    <citation type="submission" date="2023-03" db="EMBL/GenBank/DDBJ databases">
        <title>Massive genome expansion in bonnet fungi (Mycena s.s.) driven by repeated elements and novel gene families across ecological guilds.</title>
        <authorList>
            <consortium name="Lawrence Berkeley National Laboratory"/>
            <person name="Harder C.B."/>
            <person name="Miyauchi S."/>
            <person name="Viragh M."/>
            <person name="Kuo A."/>
            <person name="Thoen E."/>
            <person name="Andreopoulos B."/>
            <person name="Lu D."/>
            <person name="Skrede I."/>
            <person name="Drula E."/>
            <person name="Henrissat B."/>
            <person name="Morin E."/>
            <person name="Kohler A."/>
            <person name="Barry K."/>
            <person name="LaButti K."/>
            <person name="Morin E."/>
            <person name="Salamov A."/>
            <person name="Lipzen A."/>
            <person name="Mereny Z."/>
            <person name="Hegedus B."/>
            <person name="Baldrian P."/>
            <person name="Stursova M."/>
            <person name="Weitz H."/>
            <person name="Taylor A."/>
            <person name="Grigoriev I.V."/>
            <person name="Nagy L.G."/>
            <person name="Martin F."/>
            <person name="Kauserud H."/>
        </authorList>
    </citation>
    <scope>NUCLEOTIDE SEQUENCE</scope>
    <source>
        <strain evidence="3">9284</strain>
    </source>
</reference>
<sequence length="205" mass="22603">MIPGVHATISTVVPPAEAQSSFCVPPAEAQSFFVDNTPTTLGLQTDVKPPKLDAMLMAGVRTFLDLTEDGELLPYVSELPVRASVLGVDLEEIQYHRFAIRDRSLPDSVEYMHSIMRVLEENERKGRISAVHCRGGIGRTGTVIGCYLVASGRAKDGAHALEIIAREWAKVAKSQVYRHSPETGPQFEFVLNFHPEKASREQLAF</sequence>
<protein>
    <submittedName>
        <fullName evidence="3">Protein-tyrosine phosphatase-like protein</fullName>
    </submittedName>
</protein>
<name>A0AAD7BK14_9AGAR</name>
<dbReference type="Pfam" id="PF22784">
    <property type="entry name" value="PTP-SAK"/>
    <property type="match status" value="1"/>
</dbReference>
<dbReference type="InterPro" id="IPR057023">
    <property type="entry name" value="PTP-SAK"/>
</dbReference>
<dbReference type="AlphaFoldDB" id="A0AAD7BK14"/>
<feature type="domain" description="Tyrosine specific protein phosphatases" evidence="2">
    <location>
        <begin position="109"/>
        <end position="164"/>
    </location>
</feature>
<dbReference type="InterPro" id="IPR050561">
    <property type="entry name" value="PTP"/>
</dbReference>
<keyword evidence="1" id="KW-0378">Hydrolase</keyword>
<dbReference type="InterPro" id="IPR016130">
    <property type="entry name" value="Tyr_Pase_AS"/>
</dbReference>